<protein>
    <submittedName>
        <fullName evidence="2">Uncharacterized protein</fullName>
    </submittedName>
</protein>
<evidence type="ECO:0000313" key="3">
    <source>
        <dbReference type="Proteomes" id="UP000198727"/>
    </source>
</evidence>
<proteinExistence type="predicted"/>
<dbReference type="Proteomes" id="UP000198727">
    <property type="component" value="Unassembled WGS sequence"/>
</dbReference>
<evidence type="ECO:0000313" key="2">
    <source>
        <dbReference type="EMBL" id="SFQ10450.1"/>
    </source>
</evidence>
<name>A0A1I5VSL7_9PSEU</name>
<feature type="region of interest" description="Disordered" evidence="1">
    <location>
        <begin position="81"/>
        <end position="112"/>
    </location>
</feature>
<dbReference type="STRING" id="587909.SAMN05421810_104496"/>
<keyword evidence="3" id="KW-1185">Reference proteome</keyword>
<reference evidence="3" key="1">
    <citation type="submission" date="2016-10" db="EMBL/GenBank/DDBJ databases">
        <authorList>
            <person name="Varghese N."/>
            <person name="Submissions S."/>
        </authorList>
    </citation>
    <scope>NUCLEOTIDE SEQUENCE [LARGE SCALE GENOMIC DNA]</scope>
    <source>
        <strain evidence="3">CGMCC 4.5579</strain>
    </source>
</reference>
<dbReference type="AlphaFoldDB" id="A0A1I5VSL7"/>
<evidence type="ECO:0000256" key="1">
    <source>
        <dbReference type="SAM" id="MobiDB-lite"/>
    </source>
</evidence>
<dbReference type="RefSeq" id="WP_134046378.1">
    <property type="nucleotide sequence ID" value="NZ_FOWW01000004.1"/>
</dbReference>
<gene>
    <name evidence="2" type="ORF">SAMN05421810_104496</name>
</gene>
<organism evidence="2 3">
    <name type="scientific">Amycolatopsis arida</name>
    <dbReference type="NCBI Taxonomy" id="587909"/>
    <lineage>
        <taxon>Bacteria</taxon>
        <taxon>Bacillati</taxon>
        <taxon>Actinomycetota</taxon>
        <taxon>Actinomycetes</taxon>
        <taxon>Pseudonocardiales</taxon>
        <taxon>Pseudonocardiaceae</taxon>
        <taxon>Amycolatopsis</taxon>
    </lineage>
</organism>
<dbReference type="EMBL" id="FOWW01000004">
    <property type="protein sequence ID" value="SFQ10450.1"/>
    <property type="molecule type" value="Genomic_DNA"/>
</dbReference>
<sequence length="112" mass="12436">MPRRLSHQRVARVVEAVVPQARDRLARHTGRLAGRIDSTAEQVTDLAHKAAWHTARLSDLAAQRIADRATVLAGNLGDHLVRVGDRLDPPPSRPEPRTLRVVAKPRDPDRRG</sequence>
<accession>A0A1I5VSL7</accession>